<name>A0A7X9IJS5_9DELT</name>
<evidence type="ECO:0000313" key="1">
    <source>
        <dbReference type="EMBL" id="NMC62950.1"/>
    </source>
</evidence>
<protein>
    <submittedName>
        <fullName evidence="1">Uncharacterized protein</fullName>
    </submittedName>
</protein>
<proteinExistence type="predicted"/>
<accession>A0A7X9IJS5</accession>
<reference evidence="1 2" key="1">
    <citation type="journal article" date="2020" name="Biotechnol. Biofuels">
        <title>New insights from the biogas microbiome by comprehensive genome-resolved metagenomics of nearly 1600 species originating from multiple anaerobic digesters.</title>
        <authorList>
            <person name="Campanaro S."/>
            <person name="Treu L."/>
            <person name="Rodriguez-R L.M."/>
            <person name="Kovalovszki A."/>
            <person name="Ziels R.M."/>
            <person name="Maus I."/>
            <person name="Zhu X."/>
            <person name="Kougias P.G."/>
            <person name="Basile A."/>
            <person name="Luo G."/>
            <person name="Schluter A."/>
            <person name="Konstantinidis K.T."/>
            <person name="Angelidaki I."/>
        </authorList>
    </citation>
    <scope>NUCLEOTIDE SEQUENCE [LARGE SCALE GENOMIC DNA]</scope>
    <source>
        <strain evidence="1">AS27yjCOA_65</strain>
    </source>
</reference>
<dbReference type="AlphaFoldDB" id="A0A7X9IJS5"/>
<gene>
    <name evidence="1" type="ORF">GYA55_07250</name>
</gene>
<dbReference type="EMBL" id="JAAZON010000321">
    <property type="protein sequence ID" value="NMC62950.1"/>
    <property type="molecule type" value="Genomic_DNA"/>
</dbReference>
<evidence type="ECO:0000313" key="2">
    <source>
        <dbReference type="Proteomes" id="UP000524246"/>
    </source>
</evidence>
<comment type="caution">
    <text evidence="1">The sequence shown here is derived from an EMBL/GenBank/DDBJ whole genome shotgun (WGS) entry which is preliminary data.</text>
</comment>
<dbReference type="Proteomes" id="UP000524246">
    <property type="component" value="Unassembled WGS sequence"/>
</dbReference>
<sequence>MTAEDKGLNLDSYHMLQGFMLVLNHKLRSPLSIIQNDLSFLETTLNNNECKRSLDKCSLISSILKEACPSSVDSKSISQIDLKTFLKSIFNAHPFISVKDKDNFPCFVSTYTELLKLAFLQLASVLKRIMPENIPCIFEIERVDNHEPLVKLSIKAPLRSESEIEASFASSLTDFFCIKAGCDFIEIPLCDCIFWANGFKEELNLKKDAELGIEIILSRYL</sequence>
<organism evidence="1 2">
    <name type="scientific">SAR324 cluster bacterium</name>
    <dbReference type="NCBI Taxonomy" id="2024889"/>
    <lineage>
        <taxon>Bacteria</taxon>
        <taxon>Deltaproteobacteria</taxon>
        <taxon>SAR324 cluster</taxon>
    </lineage>
</organism>